<dbReference type="EMBL" id="CAJFCJ010000014">
    <property type="protein sequence ID" value="CAD5121348.1"/>
    <property type="molecule type" value="Genomic_DNA"/>
</dbReference>
<gene>
    <name evidence="13" type="ORF">DGYR_LOCUS9311</name>
</gene>
<evidence type="ECO:0000313" key="13">
    <source>
        <dbReference type="EMBL" id="CAD5121348.1"/>
    </source>
</evidence>
<evidence type="ECO:0000256" key="11">
    <source>
        <dbReference type="PROSITE-ProRule" id="PRU00042"/>
    </source>
</evidence>
<sequence>MLFENELSSNDELSINLQSECLRWQRLKGELNDAEFLSFLLNMYETFKKDTTIIDINEDMGGNMSKSIEKHSRKPVIKKNLRDIYQKSELSHNELDISSYSGKLQKILDTKKTSIHNISVFRCDLCSFANLNKSEFEKHLQESNHHLTSVEDFNCRNFKVTCNICNIGCFNERTLVAHKRRKHESLEFRCSYEDCKFVSKHKDSLKAHLNFQHGDKNKYVCSFCAKGFKRPDHLRLHEKTHELRDSSEEDNRTEGTRTQQTKCNICDAICKSELHRIIHEKSMHSLMPFQGYYVCPKYPACQFKSEMESSVVSHARIKCSRREGVLKFKCRYCSKLCSSYSARFSHEKRHLRKKDHKCDLCLRAFLTTTELTSHKKSVHSDVRPIPCKICNQTFKKRFNLRRHMLKHTGEKPHKCIICSVAYADSTTLKKHWEKEHNIVDVSCLKDKEEVLTISQDF</sequence>
<dbReference type="GO" id="GO:0001228">
    <property type="term" value="F:DNA-binding transcription activator activity, RNA polymerase II-specific"/>
    <property type="evidence" value="ECO:0007669"/>
    <property type="project" value="TreeGrafter"/>
</dbReference>
<evidence type="ECO:0000259" key="12">
    <source>
        <dbReference type="PROSITE" id="PS50157"/>
    </source>
</evidence>
<evidence type="ECO:0000256" key="7">
    <source>
        <dbReference type="ARBA" id="ARBA00023015"/>
    </source>
</evidence>
<evidence type="ECO:0000256" key="1">
    <source>
        <dbReference type="ARBA" id="ARBA00004123"/>
    </source>
</evidence>
<keyword evidence="3" id="KW-0479">Metal-binding</keyword>
<feature type="domain" description="C2H2-type" evidence="12">
    <location>
        <begin position="385"/>
        <end position="412"/>
    </location>
</feature>
<dbReference type="PROSITE" id="PS00028">
    <property type="entry name" value="ZINC_FINGER_C2H2_1"/>
    <property type="match status" value="5"/>
</dbReference>
<proteinExistence type="inferred from homology"/>
<keyword evidence="5 11" id="KW-0863">Zinc-finger</keyword>
<protein>
    <submittedName>
        <fullName evidence="13">DgyrCDS9871</fullName>
    </submittedName>
</protein>
<evidence type="ECO:0000256" key="3">
    <source>
        <dbReference type="ARBA" id="ARBA00022723"/>
    </source>
</evidence>
<evidence type="ECO:0000256" key="4">
    <source>
        <dbReference type="ARBA" id="ARBA00022737"/>
    </source>
</evidence>
<dbReference type="AlphaFoldDB" id="A0A7I8VYP3"/>
<feature type="domain" description="C2H2-type" evidence="12">
    <location>
        <begin position="356"/>
        <end position="384"/>
    </location>
</feature>
<dbReference type="GO" id="GO:0005634">
    <property type="term" value="C:nucleus"/>
    <property type="evidence" value="ECO:0007669"/>
    <property type="project" value="UniProtKB-SubCell"/>
</dbReference>
<dbReference type="PANTHER" id="PTHR24393:SF15">
    <property type="entry name" value="IP01243P-RELATED"/>
    <property type="match status" value="1"/>
</dbReference>
<comment type="similarity">
    <text evidence="2">Belongs to the krueppel C2H2-type zinc-finger protein family.</text>
</comment>
<dbReference type="Gene3D" id="3.30.160.60">
    <property type="entry name" value="Classic Zinc Finger"/>
    <property type="match status" value="4"/>
</dbReference>
<accession>A0A7I8VYP3</accession>
<dbReference type="InterPro" id="IPR013087">
    <property type="entry name" value="Znf_C2H2_type"/>
</dbReference>
<organism evidence="13 14">
    <name type="scientific">Dimorphilus gyrociliatus</name>
    <dbReference type="NCBI Taxonomy" id="2664684"/>
    <lineage>
        <taxon>Eukaryota</taxon>
        <taxon>Metazoa</taxon>
        <taxon>Spiralia</taxon>
        <taxon>Lophotrochozoa</taxon>
        <taxon>Annelida</taxon>
        <taxon>Polychaeta</taxon>
        <taxon>Polychaeta incertae sedis</taxon>
        <taxon>Dinophilidae</taxon>
        <taxon>Dimorphilus</taxon>
    </lineage>
</organism>
<evidence type="ECO:0000256" key="8">
    <source>
        <dbReference type="ARBA" id="ARBA00023125"/>
    </source>
</evidence>
<evidence type="ECO:0000256" key="5">
    <source>
        <dbReference type="ARBA" id="ARBA00022771"/>
    </source>
</evidence>
<keyword evidence="4" id="KW-0677">Repeat</keyword>
<dbReference type="SUPFAM" id="SSF57667">
    <property type="entry name" value="beta-beta-alpha zinc fingers"/>
    <property type="match status" value="3"/>
</dbReference>
<reference evidence="13 14" key="1">
    <citation type="submission" date="2020-08" db="EMBL/GenBank/DDBJ databases">
        <authorList>
            <person name="Hejnol A."/>
        </authorList>
    </citation>
    <scope>NUCLEOTIDE SEQUENCE [LARGE SCALE GENOMIC DNA]</scope>
</reference>
<evidence type="ECO:0000256" key="2">
    <source>
        <dbReference type="ARBA" id="ARBA00006991"/>
    </source>
</evidence>
<name>A0A7I8VYP3_9ANNE</name>
<dbReference type="FunFam" id="3.30.160.60:FF:000145">
    <property type="entry name" value="Zinc finger protein 574"/>
    <property type="match status" value="1"/>
</dbReference>
<keyword evidence="10" id="KW-0539">Nucleus</keyword>
<dbReference type="OrthoDB" id="654211at2759"/>
<keyword evidence="9" id="KW-0804">Transcription</keyword>
<keyword evidence="14" id="KW-1185">Reference proteome</keyword>
<keyword evidence="6" id="KW-0862">Zinc</keyword>
<dbReference type="Proteomes" id="UP000549394">
    <property type="component" value="Unassembled WGS sequence"/>
</dbReference>
<dbReference type="InterPro" id="IPR036236">
    <property type="entry name" value="Znf_C2H2_sf"/>
</dbReference>
<dbReference type="SMART" id="SM00355">
    <property type="entry name" value="ZnF_C2H2"/>
    <property type="match status" value="9"/>
</dbReference>
<dbReference type="Pfam" id="PF00096">
    <property type="entry name" value="zf-C2H2"/>
    <property type="match status" value="2"/>
</dbReference>
<dbReference type="GO" id="GO:0000978">
    <property type="term" value="F:RNA polymerase II cis-regulatory region sequence-specific DNA binding"/>
    <property type="evidence" value="ECO:0007669"/>
    <property type="project" value="TreeGrafter"/>
</dbReference>
<feature type="domain" description="C2H2-type" evidence="12">
    <location>
        <begin position="328"/>
        <end position="355"/>
    </location>
</feature>
<comment type="subcellular location">
    <subcellularLocation>
        <location evidence="1">Nucleus</location>
    </subcellularLocation>
</comment>
<keyword evidence="8" id="KW-0238">DNA-binding</keyword>
<keyword evidence="7" id="KW-0805">Transcription regulation</keyword>
<evidence type="ECO:0000256" key="10">
    <source>
        <dbReference type="ARBA" id="ARBA00023242"/>
    </source>
</evidence>
<comment type="caution">
    <text evidence="13">The sequence shown here is derived from an EMBL/GenBank/DDBJ whole genome shotgun (WGS) entry which is preliminary data.</text>
</comment>
<evidence type="ECO:0000256" key="6">
    <source>
        <dbReference type="ARBA" id="ARBA00022833"/>
    </source>
</evidence>
<feature type="domain" description="C2H2-type" evidence="12">
    <location>
        <begin position="219"/>
        <end position="246"/>
    </location>
</feature>
<evidence type="ECO:0000256" key="9">
    <source>
        <dbReference type="ARBA" id="ARBA00023163"/>
    </source>
</evidence>
<dbReference type="PANTHER" id="PTHR24393">
    <property type="entry name" value="ZINC FINGER PROTEIN"/>
    <property type="match status" value="1"/>
</dbReference>
<evidence type="ECO:0000313" key="14">
    <source>
        <dbReference type="Proteomes" id="UP000549394"/>
    </source>
</evidence>
<dbReference type="PROSITE" id="PS50157">
    <property type="entry name" value="ZINC_FINGER_C2H2_2"/>
    <property type="match status" value="4"/>
</dbReference>
<dbReference type="GO" id="GO:0008270">
    <property type="term" value="F:zinc ion binding"/>
    <property type="evidence" value="ECO:0007669"/>
    <property type="project" value="UniProtKB-KW"/>
</dbReference>